<dbReference type="EMBL" id="VSRR010004334">
    <property type="protein sequence ID" value="MPC39345.1"/>
    <property type="molecule type" value="Genomic_DNA"/>
</dbReference>
<protein>
    <submittedName>
        <fullName evidence="2">Uncharacterized protein</fullName>
    </submittedName>
</protein>
<evidence type="ECO:0000313" key="2">
    <source>
        <dbReference type="EMBL" id="MPC39345.1"/>
    </source>
</evidence>
<evidence type="ECO:0000313" key="3">
    <source>
        <dbReference type="Proteomes" id="UP000324222"/>
    </source>
</evidence>
<reference evidence="2 3" key="1">
    <citation type="submission" date="2019-05" db="EMBL/GenBank/DDBJ databases">
        <title>Another draft genome of Portunus trituberculatus and its Hox gene families provides insights of decapod evolution.</title>
        <authorList>
            <person name="Jeong J.-H."/>
            <person name="Song I."/>
            <person name="Kim S."/>
            <person name="Choi T."/>
            <person name="Kim D."/>
            <person name="Ryu S."/>
            <person name="Kim W."/>
        </authorList>
    </citation>
    <scope>NUCLEOTIDE SEQUENCE [LARGE SCALE GENOMIC DNA]</scope>
    <source>
        <tissue evidence="2">Muscle</tissue>
    </source>
</reference>
<comment type="caution">
    <text evidence="2">The sequence shown here is derived from an EMBL/GenBank/DDBJ whole genome shotgun (WGS) entry which is preliminary data.</text>
</comment>
<feature type="region of interest" description="Disordered" evidence="1">
    <location>
        <begin position="1"/>
        <end position="38"/>
    </location>
</feature>
<evidence type="ECO:0000256" key="1">
    <source>
        <dbReference type="SAM" id="MobiDB-lite"/>
    </source>
</evidence>
<gene>
    <name evidence="2" type="ORF">E2C01_032879</name>
</gene>
<accession>A0A5B7F0X2</accession>
<dbReference type="AlphaFoldDB" id="A0A5B7F0X2"/>
<feature type="region of interest" description="Disordered" evidence="1">
    <location>
        <begin position="80"/>
        <end position="110"/>
    </location>
</feature>
<feature type="compositionally biased region" description="Acidic residues" evidence="1">
    <location>
        <begin position="10"/>
        <end position="33"/>
    </location>
</feature>
<feature type="compositionally biased region" description="Acidic residues" evidence="1">
    <location>
        <begin position="85"/>
        <end position="98"/>
    </location>
</feature>
<organism evidence="2 3">
    <name type="scientific">Portunus trituberculatus</name>
    <name type="common">Swimming crab</name>
    <name type="synonym">Neptunus trituberculatus</name>
    <dbReference type="NCBI Taxonomy" id="210409"/>
    <lineage>
        <taxon>Eukaryota</taxon>
        <taxon>Metazoa</taxon>
        <taxon>Ecdysozoa</taxon>
        <taxon>Arthropoda</taxon>
        <taxon>Crustacea</taxon>
        <taxon>Multicrustacea</taxon>
        <taxon>Malacostraca</taxon>
        <taxon>Eumalacostraca</taxon>
        <taxon>Eucarida</taxon>
        <taxon>Decapoda</taxon>
        <taxon>Pleocyemata</taxon>
        <taxon>Brachyura</taxon>
        <taxon>Eubrachyura</taxon>
        <taxon>Portunoidea</taxon>
        <taxon>Portunidae</taxon>
        <taxon>Portuninae</taxon>
        <taxon>Portunus</taxon>
    </lineage>
</organism>
<name>A0A5B7F0X2_PORTR</name>
<feature type="compositionally biased region" description="Basic and acidic residues" evidence="1">
    <location>
        <begin position="99"/>
        <end position="110"/>
    </location>
</feature>
<sequence>MVYTARPLAGEEEQEDEEEEKEKEKEEEEEEEEGGRHFSCWWGKKANLTNETQVHGMKENYQCRKMSKYNKTWHEICLKKKHEEEKDDEEVEEGEEEEKQQQAKEKEERE</sequence>
<keyword evidence="3" id="KW-1185">Reference proteome</keyword>
<dbReference type="Proteomes" id="UP000324222">
    <property type="component" value="Unassembled WGS sequence"/>
</dbReference>
<proteinExistence type="predicted"/>